<evidence type="ECO:0000256" key="5">
    <source>
        <dbReference type="ARBA" id="ARBA00023136"/>
    </source>
</evidence>
<feature type="transmembrane region" description="Helical" evidence="6">
    <location>
        <begin position="222"/>
        <end position="239"/>
    </location>
</feature>
<dbReference type="PANTHER" id="PTHR47089">
    <property type="entry name" value="ABC TRANSPORTER, PERMEASE PROTEIN"/>
    <property type="match status" value="1"/>
</dbReference>
<dbReference type="CDD" id="cd06580">
    <property type="entry name" value="TM_PBP1_transp_TpRbsC_like"/>
    <property type="match status" value="1"/>
</dbReference>
<evidence type="ECO:0000256" key="2">
    <source>
        <dbReference type="ARBA" id="ARBA00022475"/>
    </source>
</evidence>
<keyword evidence="4 6" id="KW-1133">Transmembrane helix</keyword>
<comment type="caution">
    <text evidence="7">The sequence shown here is derived from an EMBL/GenBank/DDBJ whole genome shotgun (WGS) entry which is preliminary data.</text>
</comment>
<keyword evidence="3 6" id="KW-0812">Transmembrane</keyword>
<dbReference type="GO" id="GO:0005886">
    <property type="term" value="C:plasma membrane"/>
    <property type="evidence" value="ECO:0007669"/>
    <property type="project" value="UniProtKB-SubCell"/>
</dbReference>
<feature type="transmembrane region" description="Helical" evidence="6">
    <location>
        <begin position="197"/>
        <end position="215"/>
    </location>
</feature>
<accession>A0A8J2ZPH3</accession>
<feature type="transmembrane region" description="Helical" evidence="6">
    <location>
        <begin position="245"/>
        <end position="266"/>
    </location>
</feature>
<keyword evidence="2" id="KW-1003">Cell membrane</keyword>
<keyword evidence="8" id="KW-1185">Reference proteome</keyword>
<gene>
    <name evidence="7" type="ORF">GCM10011415_41540</name>
</gene>
<proteinExistence type="predicted"/>
<dbReference type="AlphaFoldDB" id="A0A8J2ZPH3"/>
<dbReference type="EMBL" id="BMJV01000013">
    <property type="protein sequence ID" value="GGG86753.1"/>
    <property type="molecule type" value="Genomic_DNA"/>
</dbReference>
<name>A0A8J2ZPH3_9RHOB</name>
<feature type="transmembrane region" description="Helical" evidence="6">
    <location>
        <begin position="327"/>
        <end position="347"/>
    </location>
</feature>
<feature type="transmembrane region" description="Helical" evidence="6">
    <location>
        <begin position="146"/>
        <end position="165"/>
    </location>
</feature>
<dbReference type="Proteomes" id="UP000617145">
    <property type="component" value="Unassembled WGS sequence"/>
</dbReference>
<protein>
    <submittedName>
        <fullName evidence="7">ABC transporter permease</fullName>
    </submittedName>
</protein>
<feature type="transmembrane region" description="Helical" evidence="6">
    <location>
        <begin position="92"/>
        <end position="108"/>
    </location>
</feature>
<dbReference type="RefSeq" id="WP_188792095.1">
    <property type="nucleotide sequence ID" value="NZ_BMJV01000013.1"/>
</dbReference>
<organism evidence="7 8">
    <name type="scientific">Salipiger pallidus</name>
    <dbReference type="NCBI Taxonomy" id="1775170"/>
    <lineage>
        <taxon>Bacteria</taxon>
        <taxon>Pseudomonadati</taxon>
        <taxon>Pseudomonadota</taxon>
        <taxon>Alphaproteobacteria</taxon>
        <taxon>Rhodobacterales</taxon>
        <taxon>Roseobacteraceae</taxon>
        <taxon>Salipiger</taxon>
    </lineage>
</organism>
<evidence type="ECO:0000313" key="7">
    <source>
        <dbReference type="EMBL" id="GGG86753.1"/>
    </source>
</evidence>
<feature type="transmembrane region" description="Helical" evidence="6">
    <location>
        <begin position="62"/>
        <end position="80"/>
    </location>
</feature>
<dbReference type="GO" id="GO:0022857">
    <property type="term" value="F:transmembrane transporter activity"/>
    <property type="evidence" value="ECO:0007669"/>
    <property type="project" value="InterPro"/>
</dbReference>
<sequence>MITLVRRSAASRRMAVAAPVAALLVTILLNLALYTVMGKDPRAVFYAMLLEPFISWPSFSEVLLKMTPLLLIAQGLAIGFRAKVINIGAEGQFLLGAIFASAIPVWYPQATGPWIWPSMLVLGTLGGALWAVIPAFWRVRLNASEILVTLMMNLIAVQLLAWLLVGPWKDPMGFNFPQTVMFQWDAMLPTLIPGTRVSVALLLAFAASGAAYLWMQRSFGGYQMVVGGLAPQAACYAGFSQGRAVWLSLLIGGAAAGVAGAAEVAGPMGQLQRSISSGYGYSAIIVAYLGGLHPVGIVLSSLLIAALAIGGDNAMVSAGLPVSAVEVFQGTLLVAYLAAVVLVRYRLVRSGVPA</sequence>
<dbReference type="InterPro" id="IPR001851">
    <property type="entry name" value="ABC_transp_permease"/>
</dbReference>
<evidence type="ECO:0000256" key="4">
    <source>
        <dbReference type="ARBA" id="ARBA00022989"/>
    </source>
</evidence>
<evidence type="ECO:0000313" key="8">
    <source>
        <dbReference type="Proteomes" id="UP000617145"/>
    </source>
</evidence>
<feature type="transmembrane region" description="Helical" evidence="6">
    <location>
        <begin position="114"/>
        <end position="137"/>
    </location>
</feature>
<evidence type="ECO:0000256" key="1">
    <source>
        <dbReference type="ARBA" id="ARBA00004651"/>
    </source>
</evidence>
<evidence type="ECO:0000256" key="3">
    <source>
        <dbReference type="ARBA" id="ARBA00022692"/>
    </source>
</evidence>
<comment type="subcellular location">
    <subcellularLocation>
        <location evidence="1">Cell membrane</location>
        <topology evidence="1">Multi-pass membrane protein</topology>
    </subcellularLocation>
</comment>
<feature type="transmembrane region" description="Helical" evidence="6">
    <location>
        <begin position="278"/>
        <end position="307"/>
    </location>
</feature>
<reference evidence="7" key="1">
    <citation type="journal article" date="2014" name="Int. J. Syst. Evol. Microbiol.">
        <title>Complete genome sequence of Corynebacterium casei LMG S-19264T (=DSM 44701T), isolated from a smear-ripened cheese.</title>
        <authorList>
            <consortium name="US DOE Joint Genome Institute (JGI-PGF)"/>
            <person name="Walter F."/>
            <person name="Albersmeier A."/>
            <person name="Kalinowski J."/>
            <person name="Ruckert C."/>
        </authorList>
    </citation>
    <scope>NUCLEOTIDE SEQUENCE</scope>
    <source>
        <strain evidence="7">CGMCC 1.15762</strain>
    </source>
</reference>
<keyword evidence="5 6" id="KW-0472">Membrane</keyword>
<dbReference type="Pfam" id="PF02653">
    <property type="entry name" value="BPD_transp_2"/>
    <property type="match status" value="1"/>
</dbReference>
<reference evidence="7" key="2">
    <citation type="submission" date="2020-09" db="EMBL/GenBank/DDBJ databases">
        <authorList>
            <person name="Sun Q."/>
            <person name="Zhou Y."/>
        </authorList>
    </citation>
    <scope>NUCLEOTIDE SEQUENCE</scope>
    <source>
        <strain evidence="7">CGMCC 1.15762</strain>
    </source>
</reference>
<dbReference type="PANTHER" id="PTHR47089:SF1">
    <property type="entry name" value="GUANOSINE ABC TRANSPORTER PERMEASE PROTEIN NUPP"/>
    <property type="match status" value="1"/>
</dbReference>
<evidence type="ECO:0000256" key="6">
    <source>
        <dbReference type="SAM" id="Phobius"/>
    </source>
</evidence>